<dbReference type="InterPro" id="IPR047640">
    <property type="entry name" value="RpiR-like"/>
</dbReference>
<proteinExistence type="predicted"/>
<dbReference type="InterPro" id="IPR009057">
    <property type="entry name" value="Homeodomain-like_sf"/>
</dbReference>
<evidence type="ECO:0000313" key="2">
    <source>
        <dbReference type="EMBL" id="MDO8107839.1"/>
    </source>
</evidence>
<sequence>MLNLDTTKLNPVDQRIVDQLLTEGKRNPSLRIREAAEICGCSMSQVSRAVRKAGFSGYKDFLHVLSTGEQPLKPALAELERLKKVIDDFDIAAVDEFARLIQRHQKITLFGYGPSLICARYFEYKLHLCSSAFVTTAPDEQSARSLLDATSLLIILTTTGQFRSFGDLALDARANGADVVIVSEEFNPQLLETSSHYLVLSDHKQPDALEPYEKTRTVFFIFLEEVISRLRQLGPAAKG</sequence>
<dbReference type="Proteomes" id="UP001232536">
    <property type="component" value="Unassembled WGS sequence"/>
</dbReference>
<dbReference type="Gene3D" id="1.10.10.10">
    <property type="entry name" value="Winged helix-like DNA-binding domain superfamily/Winged helix DNA-binding domain"/>
    <property type="match status" value="1"/>
</dbReference>
<accession>A0ABT9DAA5</accession>
<dbReference type="SUPFAM" id="SSF53697">
    <property type="entry name" value="SIS domain"/>
    <property type="match status" value="1"/>
</dbReference>
<keyword evidence="3" id="KW-1185">Reference proteome</keyword>
<gene>
    <name evidence="2" type="ORF">Q6348_11600</name>
</gene>
<dbReference type="InterPro" id="IPR036388">
    <property type="entry name" value="WH-like_DNA-bd_sf"/>
</dbReference>
<organism evidence="2 3">
    <name type="scientific">Actinotalea lenta</name>
    <dbReference type="NCBI Taxonomy" id="3064654"/>
    <lineage>
        <taxon>Bacteria</taxon>
        <taxon>Bacillati</taxon>
        <taxon>Actinomycetota</taxon>
        <taxon>Actinomycetes</taxon>
        <taxon>Micrococcales</taxon>
        <taxon>Cellulomonadaceae</taxon>
        <taxon>Actinotalea</taxon>
    </lineage>
</organism>
<dbReference type="Pfam" id="PF01418">
    <property type="entry name" value="HTH_6"/>
    <property type="match status" value="1"/>
</dbReference>
<reference evidence="2 3" key="1">
    <citation type="submission" date="2023-07" db="EMBL/GenBank/DDBJ databases">
        <title>Description of novel actinomycetes strains, isolated from tidal flat sediment.</title>
        <authorList>
            <person name="Lu C."/>
        </authorList>
    </citation>
    <scope>NUCLEOTIDE SEQUENCE [LARGE SCALE GENOMIC DNA]</scope>
    <source>
        <strain evidence="2 3">SYSU T00b441</strain>
    </source>
</reference>
<dbReference type="PANTHER" id="PTHR30514:SF1">
    <property type="entry name" value="HTH-TYPE TRANSCRIPTIONAL REGULATOR HEXR-RELATED"/>
    <property type="match status" value="1"/>
</dbReference>
<feature type="domain" description="HTH rpiR-type" evidence="1">
    <location>
        <begin position="1"/>
        <end position="72"/>
    </location>
</feature>
<dbReference type="RefSeq" id="WP_304601443.1">
    <property type="nucleotide sequence ID" value="NZ_JAUQYO010000001.1"/>
</dbReference>
<evidence type="ECO:0000313" key="3">
    <source>
        <dbReference type="Proteomes" id="UP001232536"/>
    </source>
</evidence>
<dbReference type="PANTHER" id="PTHR30514">
    <property type="entry name" value="GLUCOKINASE"/>
    <property type="match status" value="1"/>
</dbReference>
<name>A0ABT9DAA5_9CELL</name>
<protein>
    <recommendedName>
        <fullName evidence="1">HTH rpiR-type domain-containing protein</fullName>
    </recommendedName>
</protein>
<dbReference type="InterPro" id="IPR000281">
    <property type="entry name" value="HTH_RpiR"/>
</dbReference>
<comment type="caution">
    <text evidence="2">The sequence shown here is derived from an EMBL/GenBank/DDBJ whole genome shotgun (WGS) entry which is preliminary data.</text>
</comment>
<dbReference type="PROSITE" id="PS51071">
    <property type="entry name" value="HTH_RPIR"/>
    <property type="match status" value="1"/>
</dbReference>
<dbReference type="EMBL" id="JAUQYP010000001">
    <property type="protein sequence ID" value="MDO8107839.1"/>
    <property type="molecule type" value="Genomic_DNA"/>
</dbReference>
<evidence type="ECO:0000259" key="1">
    <source>
        <dbReference type="PROSITE" id="PS51071"/>
    </source>
</evidence>
<dbReference type="Gene3D" id="3.40.50.10490">
    <property type="entry name" value="Glucose-6-phosphate isomerase like protein, domain 1"/>
    <property type="match status" value="1"/>
</dbReference>
<dbReference type="SUPFAM" id="SSF46689">
    <property type="entry name" value="Homeodomain-like"/>
    <property type="match status" value="1"/>
</dbReference>
<dbReference type="InterPro" id="IPR046348">
    <property type="entry name" value="SIS_dom_sf"/>
</dbReference>